<feature type="region of interest" description="Disordered" evidence="1">
    <location>
        <begin position="1"/>
        <end position="56"/>
    </location>
</feature>
<evidence type="ECO:0000256" key="1">
    <source>
        <dbReference type="SAM" id="MobiDB-lite"/>
    </source>
</evidence>
<organism evidence="2 3">
    <name type="scientific">Ditylenchus dipsaci</name>
    <dbReference type="NCBI Taxonomy" id="166011"/>
    <lineage>
        <taxon>Eukaryota</taxon>
        <taxon>Metazoa</taxon>
        <taxon>Ecdysozoa</taxon>
        <taxon>Nematoda</taxon>
        <taxon>Chromadorea</taxon>
        <taxon>Rhabditida</taxon>
        <taxon>Tylenchina</taxon>
        <taxon>Tylenchomorpha</taxon>
        <taxon>Sphaerularioidea</taxon>
        <taxon>Anguinidae</taxon>
        <taxon>Anguininae</taxon>
        <taxon>Ditylenchus</taxon>
    </lineage>
</organism>
<accession>A0A915CX29</accession>
<name>A0A915CX29_9BILA</name>
<feature type="compositionally biased region" description="Basic residues" evidence="1">
    <location>
        <begin position="16"/>
        <end position="50"/>
    </location>
</feature>
<feature type="region of interest" description="Disordered" evidence="1">
    <location>
        <begin position="111"/>
        <end position="131"/>
    </location>
</feature>
<reference evidence="3" key="1">
    <citation type="submission" date="2022-11" db="UniProtKB">
        <authorList>
            <consortium name="WormBaseParasite"/>
        </authorList>
    </citation>
    <scope>IDENTIFICATION</scope>
</reference>
<dbReference type="WBParaSite" id="jg13586">
    <property type="protein sequence ID" value="jg13586"/>
    <property type="gene ID" value="jg13586"/>
</dbReference>
<proteinExistence type="predicted"/>
<evidence type="ECO:0000313" key="2">
    <source>
        <dbReference type="Proteomes" id="UP000887574"/>
    </source>
</evidence>
<evidence type="ECO:0000313" key="3">
    <source>
        <dbReference type="WBParaSite" id="jg13586"/>
    </source>
</evidence>
<sequence>MSEEEIEKLTDEKLRTKAFKSNKQKKTKSLKRKKMKMRRRKRKMTKKKMMGKSPNEYIFDVGCPSERYQLEEALEKKYVENNLVSDEQKNEHKGEILSGLMQELRNKIQAMDDEHKKEEKLYSKNKWKLTK</sequence>
<dbReference type="Proteomes" id="UP000887574">
    <property type="component" value="Unplaced"/>
</dbReference>
<keyword evidence="2" id="KW-1185">Reference proteome</keyword>
<dbReference type="AlphaFoldDB" id="A0A915CX29"/>
<protein>
    <submittedName>
        <fullName evidence="3">Uncharacterized protein</fullName>
    </submittedName>
</protein>
<feature type="compositionally biased region" description="Basic and acidic residues" evidence="1">
    <location>
        <begin position="111"/>
        <end position="122"/>
    </location>
</feature>